<accession>A0ABD5Y0R4</accession>
<keyword evidence="2" id="KW-0378">Hydrolase</keyword>
<dbReference type="PANTHER" id="PTHR42732:SF1">
    <property type="entry name" value="BETA-MANNOSIDASE"/>
    <property type="match status" value="1"/>
</dbReference>
<dbReference type="Gene3D" id="2.60.40.10">
    <property type="entry name" value="Immunoglobulins"/>
    <property type="match status" value="3"/>
</dbReference>
<evidence type="ECO:0000313" key="6">
    <source>
        <dbReference type="EMBL" id="MFC7139310.1"/>
    </source>
</evidence>
<dbReference type="SUPFAM" id="SSF51445">
    <property type="entry name" value="(Trans)glycosidases"/>
    <property type="match status" value="1"/>
</dbReference>
<dbReference type="InterPro" id="IPR006102">
    <property type="entry name" value="Ig-like_GH2"/>
</dbReference>
<dbReference type="RefSeq" id="WP_274324904.1">
    <property type="nucleotide sequence ID" value="NZ_CP118158.1"/>
</dbReference>
<dbReference type="InterPro" id="IPR054593">
    <property type="entry name" value="Beta-mannosidase-like_N2"/>
</dbReference>
<dbReference type="Gene3D" id="2.60.120.260">
    <property type="entry name" value="Galactose-binding domain-like"/>
    <property type="match status" value="2"/>
</dbReference>
<dbReference type="SUPFAM" id="SSF49785">
    <property type="entry name" value="Galactose-binding domain-like"/>
    <property type="match status" value="2"/>
</dbReference>
<keyword evidence="3" id="KW-0326">Glycosidase</keyword>
<evidence type="ECO:0000313" key="7">
    <source>
        <dbReference type="Proteomes" id="UP001596432"/>
    </source>
</evidence>
<sequence length="953" mass="107031">MNPDWRVHVGDPENAAALDFDDSAWDRVSLPYAWNEDEAFREDIYGLSTGVAWYRKRFTLPEDAAEKKVFVEFEGVRQAAEVYLNGEFVGRHENGVMAFGFDLTELADPAPEENVLAVRVDNDWDYEEQATGQRYQWADHNFNANYGGITKNVKLHVTDRLYQTLPLYSWLGTTGVYVYADDIDVDEQSAEVNAESQIRNEHDEPRAVRYEVELRETDGETVAAFEGNERVIPPGATTTVEASQDVADLEFWSWGYGYLYDVVTRLTVDGEVVDTVTTRTGFRKTAFEDGRIELNDRAIQLKGYAQRTTNEWPAVGRSVPAWLSDFSNGLMVEGNANAVRWMHVTPWKQDVESCDRVGLIQLLPAGDAESDVEGRQWDQRVELMRDAIVYNQNNPSVLFYEGGNEVISEEHMRELVRLRDRFDPHGGRAMGCREMLDSDVAEWGGEMLYVNKSADKPMFATEYNRSEGLRRYWDEDSPPYHEDGAGEGEGERYNRNQDSFAVEDVRRWYEYWRERPGTGRRVSSGALNIVFSDTNTHYRGEENYRRSGEVDPMRVPKDAYRAHEAIWDGWVEVEDPGAAILGHWNYEPDTVRDVTVISGAESVELFRNGESLGYGDRSDRFVFTFEDVAWEPGTLRAVGYDDAGERVCQDVRETVGEPVAVELTPRTGPTGWRADGHDLALVEVEVVDDEGRRHPTAFDEIEFDLEGPAEWRGGIAKGPENHVLSQELPVELGVNRVLIRSTREAGTVTVTARSEGLAPDTVELETEPVETSGGLTPHLPGEDLPSKLDRGPTPEGLAYESERRPLPVVDVSAGSNAEEAAHAIDDDELSSWESRGDPEDAWIRFDLGEATAVGEVRLKVANHRTTGYPIRVAVDGEEVWSGEVGHTLAYDAITFDPTEGRSVTVALAGVTRVEDAFGEIVEITGERHHSDVDEERNALELLEVELYGPDPEA</sequence>
<gene>
    <name evidence="6" type="ORF">ACFQMA_05585</name>
</gene>
<comment type="caution">
    <text evidence="6">The sequence shown here is derived from an EMBL/GenBank/DDBJ whole genome shotgun (WGS) entry which is preliminary data.</text>
</comment>
<dbReference type="InterPro" id="IPR008979">
    <property type="entry name" value="Galactose-bd-like_sf"/>
</dbReference>
<dbReference type="Pfam" id="PF00703">
    <property type="entry name" value="Glyco_hydro_2"/>
    <property type="match status" value="1"/>
</dbReference>
<dbReference type="Pfam" id="PF00754">
    <property type="entry name" value="F5_F8_type_C"/>
    <property type="match status" value="1"/>
</dbReference>
<dbReference type="SUPFAM" id="SSF49303">
    <property type="entry name" value="beta-Galactosidase/glucuronidase domain"/>
    <property type="match status" value="1"/>
</dbReference>
<feature type="compositionally biased region" description="Basic and acidic residues" evidence="4">
    <location>
        <begin position="780"/>
        <end position="792"/>
    </location>
</feature>
<proteinExistence type="inferred from homology"/>
<protein>
    <submittedName>
        <fullName evidence="6">DUF4982 domain-containing protein</fullName>
    </submittedName>
</protein>
<dbReference type="GeneID" id="78819562"/>
<dbReference type="InterPro" id="IPR013783">
    <property type="entry name" value="Ig-like_fold"/>
</dbReference>
<dbReference type="AlphaFoldDB" id="A0ABD5Y0R4"/>
<reference evidence="6 7" key="1">
    <citation type="journal article" date="2019" name="Int. J. Syst. Evol. Microbiol.">
        <title>The Global Catalogue of Microorganisms (GCM) 10K type strain sequencing project: providing services to taxonomists for standard genome sequencing and annotation.</title>
        <authorList>
            <consortium name="The Broad Institute Genomics Platform"/>
            <consortium name="The Broad Institute Genome Sequencing Center for Infectious Disease"/>
            <person name="Wu L."/>
            <person name="Ma J."/>
        </authorList>
    </citation>
    <scope>NUCLEOTIDE SEQUENCE [LARGE SCALE GENOMIC DNA]</scope>
    <source>
        <strain evidence="6 7">XZYJT29</strain>
    </source>
</reference>
<dbReference type="InterPro" id="IPR032311">
    <property type="entry name" value="DUF4982"/>
</dbReference>
<feature type="domain" description="F5/8 type C" evidence="5">
    <location>
        <begin position="791"/>
        <end position="881"/>
    </location>
</feature>
<feature type="region of interest" description="Disordered" evidence="4">
    <location>
        <begin position="756"/>
        <end position="799"/>
    </location>
</feature>
<dbReference type="Pfam" id="PF16355">
    <property type="entry name" value="DUF4982"/>
    <property type="match status" value="1"/>
</dbReference>
<evidence type="ECO:0000259" key="5">
    <source>
        <dbReference type="PROSITE" id="PS50022"/>
    </source>
</evidence>
<dbReference type="GO" id="GO:0016798">
    <property type="term" value="F:hydrolase activity, acting on glycosyl bonds"/>
    <property type="evidence" value="ECO:0007669"/>
    <property type="project" value="UniProtKB-KW"/>
</dbReference>
<dbReference type="Proteomes" id="UP001596432">
    <property type="component" value="Unassembled WGS sequence"/>
</dbReference>
<comment type="similarity">
    <text evidence="1">Belongs to the glycosyl hydrolase 2 family.</text>
</comment>
<evidence type="ECO:0000256" key="1">
    <source>
        <dbReference type="ARBA" id="ARBA00007401"/>
    </source>
</evidence>
<dbReference type="Gene3D" id="3.20.20.80">
    <property type="entry name" value="Glycosidases"/>
    <property type="match status" value="1"/>
</dbReference>
<dbReference type="PROSITE" id="PS50022">
    <property type="entry name" value="FA58C_3"/>
    <property type="match status" value="1"/>
</dbReference>
<name>A0ABD5Y0R4_9EURY</name>
<dbReference type="InterPro" id="IPR040605">
    <property type="entry name" value="Glyco_hydro2_dom5"/>
</dbReference>
<dbReference type="InterPro" id="IPR036156">
    <property type="entry name" value="Beta-gal/glucu_dom_sf"/>
</dbReference>
<dbReference type="InterPro" id="IPR000421">
    <property type="entry name" value="FA58C"/>
</dbReference>
<keyword evidence="7" id="KW-1185">Reference proteome</keyword>
<dbReference type="InterPro" id="IPR017853">
    <property type="entry name" value="GH"/>
</dbReference>
<dbReference type="EMBL" id="JBHTAS010000001">
    <property type="protein sequence ID" value="MFC7139310.1"/>
    <property type="molecule type" value="Genomic_DNA"/>
</dbReference>
<evidence type="ECO:0000256" key="4">
    <source>
        <dbReference type="SAM" id="MobiDB-lite"/>
    </source>
</evidence>
<dbReference type="PANTHER" id="PTHR42732">
    <property type="entry name" value="BETA-GALACTOSIDASE"/>
    <property type="match status" value="1"/>
</dbReference>
<dbReference type="Pfam" id="PF22666">
    <property type="entry name" value="Glyco_hydro_2_N2"/>
    <property type="match status" value="1"/>
</dbReference>
<evidence type="ECO:0000256" key="3">
    <source>
        <dbReference type="ARBA" id="ARBA00023295"/>
    </source>
</evidence>
<dbReference type="Pfam" id="PF18565">
    <property type="entry name" value="Glyco_hydro2_C5"/>
    <property type="match status" value="1"/>
</dbReference>
<evidence type="ECO:0000256" key="2">
    <source>
        <dbReference type="ARBA" id="ARBA00022801"/>
    </source>
</evidence>
<organism evidence="6 7">
    <name type="scientific">Halosimplex aquaticum</name>
    <dbReference type="NCBI Taxonomy" id="3026162"/>
    <lineage>
        <taxon>Archaea</taxon>
        <taxon>Methanobacteriati</taxon>
        <taxon>Methanobacteriota</taxon>
        <taxon>Stenosarchaea group</taxon>
        <taxon>Halobacteria</taxon>
        <taxon>Halobacteriales</taxon>
        <taxon>Haloarculaceae</taxon>
        <taxon>Halosimplex</taxon>
    </lineage>
</organism>
<dbReference type="InterPro" id="IPR051913">
    <property type="entry name" value="GH2_Domain-Containing"/>
</dbReference>